<dbReference type="InterPro" id="IPR011990">
    <property type="entry name" value="TPR-like_helical_dom_sf"/>
</dbReference>
<dbReference type="SUPFAM" id="SSF48452">
    <property type="entry name" value="TPR-like"/>
    <property type="match status" value="1"/>
</dbReference>
<accession>A0A1T4ZVX5</accession>
<sequence>MKTIIKLFLMIALFQCLSCADSLTSLNDNTKDATTTTGDMFFSNALKDLADHLGSTTYLASGTASARLFVQLITSVTYVEGVTYLKAFSWTPLYRDMLKDLDESSRVIAAKEPLTDAERIQKNNQLAIVELMKVYVYEILVESYGDIPYSEALDFENVQPKYDDDREVYLDLINRLSAAIANLDPSGAGFGAADLVYGGNVANWVKFGNSLKLRMGMRIMDAEPAVGTQAVTTAVTGGVFTSNEDNALFTYLNDINNANPYYAFLVRQNLRYYVATKPLMDYMNAFNDPRRGAYFYSVNGEYKGAVSADVVPYNDYSALGDRFREMTLPVIFLDYASVEFFLAEAAERGIDGVTNADEHYNKAIAASFDYYDLDGVDEYLAQPNVNYHTAEGSWKQKIGIQKWIALFEQGFEAWTEYRRLDYPVLKAPAAAFSDIVPRRFTYPIDEQSVNGTSYAAAAAAIGGDEYETRLFWDVN</sequence>
<dbReference type="RefSeq" id="WP_079714906.1">
    <property type="nucleotide sequence ID" value="NZ_FUYS01000001.1"/>
</dbReference>
<name>A0A1T4ZVX5_9SPHI</name>
<evidence type="ECO:0000313" key="2">
    <source>
        <dbReference type="EMBL" id="SKB26775.1"/>
    </source>
</evidence>
<evidence type="ECO:0000313" key="3">
    <source>
        <dbReference type="Proteomes" id="UP000190541"/>
    </source>
</evidence>
<dbReference type="OrthoDB" id="9766256at2"/>
<dbReference type="STRING" id="623280.SAMN05660226_00169"/>
<dbReference type="EMBL" id="FUYS01000001">
    <property type="protein sequence ID" value="SKB26775.1"/>
    <property type="molecule type" value="Genomic_DNA"/>
</dbReference>
<organism evidence="2 3">
    <name type="scientific">Parapedobacter luteus</name>
    <dbReference type="NCBI Taxonomy" id="623280"/>
    <lineage>
        <taxon>Bacteria</taxon>
        <taxon>Pseudomonadati</taxon>
        <taxon>Bacteroidota</taxon>
        <taxon>Sphingobacteriia</taxon>
        <taxon>Sphingobacteriales</taxon>
        <taxon>Sphingobacteriaceae</taxon>
        <taxon>Parapedobacter</taxon>
    </lineage>
</organism>
<dbReference type="Proteomes" id="UP000190541">
    <property type="component" value="Unassembled WGS sequence"/>
</dbReference>
<evidence type="ECO:0000256" key="1">
    <source>
        <dbReference type="SAM" id="SignalP"/>
    </source>
</evidence>
<feature type="signal peptide" evidence="1">
    <location>
        <begin position="1"/>
        <end position="20"/>
    </location>
</feature>
<proteinExistence type="predicted"/>
<dbReference type="AlphaFoldDB" id="A0A1T4ZVX5"/>
<feature type="chain" id="PRO_5012391436" evidence="1">
    <location>
        <begin position="21"/>
        <end position="475"/>
    </location>
</feature>
<dbReference type="InterPro" id="IPR041662">
    <property type="entry name" value="SusD-like_2"/>
</dbReference>
<dbReference type="Pfam" id="PF12771">
    <property type="entry name" value="SusD-like_2"/>
    <property type="match status" value="1"/>
</dbReference>
<dbReference type="Gene3D" id="1.25.40.390">
    <property type="match status" value="1"/>
</dbReference>
<gene>
    <name evidence="2" type="ORF">SAMN05660226_00169</name>
</gene>
<reference evidence="2 3" key="1">
    <citation type="submission" date="2017-02" db="EMBL/GenBank/DDBJ databases">
        <authorList>
            <person name="Peterson S.W."/>
        </authorList>
    </citation>
    <scope>NUCLEOTIDE SEQUENCE [LARGE SCALE GENOMIC DNA]</scope>
    <source>
        <strain evidence="2 3">DSM 22899</strain>
    </source>
</reference>
<keyword evidence="3" id="KW-1185">Reference proteome</keyword>
<keyword evidence="1" id="KW-0732">Signal</keyword>
<protein>
    <submittedName>
        <fullName evidence="2">Starch-binding associating with outer membrane</fullName>
    </submittedName>
</protein>